<comment type="similarity">
    <text evidence="1">Belongs to the CutA family.</text>
</comment>
<dbReference type="Gene3D" id="3.30.70.120">
    <property type="match status" value="1"/>
</dbReference>
<evidence type="ECO:0000313" key="2">
    <source>
        <dbReference type="EMBL" id="MBB3927623.1"/>
    </source>
</evidence>
<protein>
    <submittedName>
        <fullName evidence="2">Periplasmic divalent cation tolerance protein</fullName>
    </submittedName>
</protein>
<organism evidence="2 3">
    <name type="scientific">Sphingobium jiangsuense</name>
    <dbReference type="NCBI Taxonomy" id="870476"/>
    <lineage>
        <taxon>Bacteria</taxon>
        <taxon>Pseudomonadati</taxon>
        <taxon>Pseudomonadota</taxon>
        <taxon>Alphaproteobacteria</taxon>
        <taxon>Sphingomonadales</taxon>
        <taxon>Sphingomonadaceae</taxon>
        <taxon>Sphingobium</taxon>
    </lineage>
</organism>
<dbReference type="Proteomes" id="UP000571950">
    <property type="component" value="Unassembled WGS sequence"/>
</dbReference>
<evidence type="ECO:0000313" key="3">
    <source>
        <dbReference type="Proteomes" id="UP000571950"/>
    </source>
</evidence>
<dbReference type="Pfam" id="PF03091">
    <property type="entry name" value="CutA1"/>
    <property type="match status" value="1"/>
</dbReference>
<gene>
    <name evidence="2" type="ORF">GGR43_003355</name>
</gene>
<dbReference type="InterPro" id="IPR015867">
    <property type="entry name" value="N-reg_PII/ATP_PRibTrfase_C"/>
</dbReference>
<dbReference type="PANTHER" id="PTHR23419">
    <property type="entry name" value="DIVALENT CATION TOLERANCE CUTA-RELATED"/>
    <property type="match status" value="1"/>
</dbReference>
<proteinExistence type="inferred from homology"/>
<dbReference type="RefSeq" id="WP_188073090.1">
    <property type="nucleotide sequence ID" value="NZ_BSPS01000002.1"/>
</dbReference>
<dbReference type="InterPro" id="IPR011322">
    <property type="entry name" value="N-reg_PII-like_a/b"/>
</dbReference>
<comment type="caution">
    <text evidence="2">The sequence shown here is derived from an EMBL/GenBank/DDBJ whole genome shotgun (WGS) entry which is preliminary data.</text>
</comment>
<evidence type="ECO:0000256" key="1">
    <source>
        <dbReference type="ARBA" id="ARBA00010169"/>
    </source>
</evidence>
<dbReference type="GO" id="GO:0005507">
    <property type="term" value="F:copper ion binding"/>
    <property type="evidence" value="ECO:0007669"/>
    <property type="project" value="TreeGrafter"/>
</dbReference>
<sequence length="106" mass="11670">MSGLALVYTVFPDEESARAAARSALHDGLAACANILAPCTSLYEWEGEVRESVEIPVLLKTTAARADALIERVEAMHPYEVPAILSWPVVRAPHAFAKWVNDQTHW</sequence>
<dbReference type="InterPro" id="IPR004323">
    <property type="entry name" value="Ion_tolerance_CutA"/>
</dbReference>
<dbReference type="PANTHER" id="PTHR23419:SF8">
    <property type="entry name" value="FI09726P"/>
    <property type="match status" value="1"/>
</dbReference>
<keyword evidence="3" id="KW-1185">Reference proteome</keyword>
<dbReference type="GO" id="GO:0010038">
    <property type="term" value="P:response to metal ion"/>
    <property type="evidence" value="ECO:0007669"/>
    <property type="project" value="InterPro"/>
</dbReference>
<reference evidence="2 3" key="1">
    <citation type="submission" date="2020-08" db="EMBL/GenBank/DDBJ databases">
        <title>Genomic Encyclopedia of Type Strains, Phase IV (KMG-IV): sequencing the most valuable type-strain genomes for metagenomic binning, comparative biology and taxonomic classification.</title>
        <authorList>
            <person name="Goeker M."/>
        </authorList>
    </citation>
    <scope>NUCLEOTIDE SEQUENCE [LARGE SCALE GENOMIC DNA]</scope>
    <source>
        <strain evidence="2 3">DSM 26189</strain>
    </source>
</reference>
<dbReference type="SUPFAM" id="SSF54913">
    <property type="entry name" value="GlnB-like"/>
    <property type="match status" value="1"/>
</dbReference>
<name>A0A7W6BRT4_9SPHN</name>
<dbReference type="AlphaFoldDB" id="A0A7W6BRT4"/>
<accession>A0A7W6BRT4</accession>
<dbReference type="EMBL" id="JACIDT010000013">
    <property type="protein sequence ID" value="MBB3927623.1"/>
    <property type="molecule type" value="Genomic_DNA"/>
</dbReference>